<evidence type="ECO:0000313" key="4">
    <source>
        <dbReference type="Proteomes" id="UP001144256"/>
    </source>
</evidence>
<comment type="caution">
    <text evidence="3">The sequence shown here is derived from an EMBL/GenBank/DDBJ whole genome shotgun (WGS) entry which is preliminary data.</text>
</comment>
<name>A0A9W5YAM3_9FIRM</name>
<evidence type="ECO:0000259" key="1">
    <source>
        <dbReference type="Pfam" id="PF00534"/>
    </source>
</evidence>
<reference evidence="3" key="1">
    <citation type="submission" date="2022-06" db="EMBL/GenBank/DDBJ databases">
        <title>Vallitalea longa sp. nov., an anaerobic bacterium isolated from marine sediment.</title>
        <authorList>
            <person name="Hirano S."/>
            <person name="Terahara T."/>
            <person name="Mori K."/>
            <person name="Hamada M."/>
            <person name="Matsumoto R."/>
            <person name="Kobayashi T."/>
        </authorList>
    </citation>
    <scope>NUCLEOTIDE SEQUENCE</scope>
    <source>
        <strain evidence="3">SH18-1</strain>
    </source>
</reference>
<sequence length="380" mass="43723">MKILHLISGGDQGGAKTHVITLLRELSKNADITLVCLLEQDFAIEARDQGINVIVMQQNKRYKLDIVKSLISMLEKDKYDILHCHGARANFIGMLIKKKYSIPTVSTIHSDYKFDFDNNLYKKLVYTTLNYFSLKHMDYFIAITNQFKQMLVGRGFKQDKIYVAYNGIKITPRNYSMSREEFLSRYNIKYSQDKIYVGIATRLHPVKGIPVFLKAAEKVLKTNNNIQFLIAGNGDANYTNKYKEYVKTNKLEDNVVFLNFVKDIDNFYNAIDINVLTSHSESFPYALLEGGLNKKATICSRVGGIPEMIINEQSGLLFEDGNYDKLAEYVERLAGDVELRLQYSNNLYNRIENNFSDKNMAKTHIEIYRSILTGNIKRGR</sequence>
<feature type="domain" description="Glycosyltransferase subfamily 4-like N-terminal" evidence="2">
    <location>
        <begin position="13"/>
        <end position="169"/>
    </location>
</feature>
<dbReference type="PANTHER" id="PTHR12526">
    <property type="entry name" value="GLYCOSYLTRANSFERASE"/>
    <property type="match status" value="1"/>
</dbReference>
<dbReference type="InterPro" id="IPR028098">
    <property type="entry name" value="Glyco_trans_4-like_N"/>
</dbReference>
<dbReference type="Proteomes" id="UP001144256">
    <property type="component" value="Unassembled WGS sequence"/>
</dbReference>
<dbReference type="Gene3D" id="3.40.50.2000">
    <property type="entry name" value="Glycogen Phosphorylase B"/>
    <property type="match status" value="2"/>
</dbReference>
<dbReference type="PANTHER" id="PTHR12526:SF638">
    <property type="entry name" value="SPORE COAT PROTEIN SA"/>
    <property type="match status" value="1"/>
</dbReference>
<dbReference type="EMBL" id="BRLB01000009">
    <property type="protein sequence ID" value="GKX30445.1"/>
    <property type="molecule type" value="Genomic_DNA"/>
</dbReference>
<evidence type="ECO:0000313" key="3">
    <source>
        <dbReference type="EMBL" id="GKX30445.1"/>
    </source>
</evidence>
<evidence type="ECO:0000259" key="2">
    <source>
        <dbReference type="Pfam" id="PF13439"/>
    </source>
</evidence>
<proteinExistence type="predicted"/>
<dbReference type="AlphaFoldDB" id="A0A9W5YAM3"/>
<keyword evidence="4" id="KW-1185">Reference proteome</keyword>
<dbReference type="CDD" id="cd03801">
    <property type="entry name" value="GT4_PimA-like"/>
    <property type="match status" value="1"/>
</dbReference>
<dbReference type="Pfam" id="PF13439">
    <property type="entry name" value="Glyco_transf_4"/>
    <property type="match status" value="1"/>
</dbReference>
<dbReference type="RefSeq" id="WP_281816621.1">
    <property type="nucleotide sequence ID" value="NZ_BRLB01000009.1"/>
</dbReference>
<dbReference type="SUPFAM" id="SSF53756">
    <property type="entry name" value="UDP-Glycosyltransferase/glycogen phosphorylase"/>
    <property type="match status" value="1"/>
</dbReference>
<dbReference type="InterPro" id="IPR001296">
    <property type="entry name" value="Glyco_trans_1"/>
</dbReference>
<accession>A0A9W5YAM3</accession>
<organism evidence="3 4">
    <name type="scientific">Vallitalea longa</name>
    <dbReference type="NCBI Taxonomy" id="2936439"/>
    <lineage>
        <taxon>Bacteria</taxon>
        <taxon>Bacillati</taxon>
        <taxon>Bacillota</taxon>
        <taxon>Clostridia</taxon>
        <taxon>Lachnospirales</taxon>
        <taxon>Vallitaleaceae</taxon>
        <taxon>Vallitalea</taxon>
    </lineage>
</organism>
<keyword evidence="3" id="KW-0808">Transferase</keyword>
<feature type="domain" description="Glycosyl transferase family 1" evidence="1">
    <location>
        <begin position="192"/>
        <end position="349"/>
    </location>
</feature>
<dbReference type="Pfam" id="PF00534">
    <property type="entry name" value="Glycos_transf_1"/>
    <property type="match status" value="1"/>
</dbReference>
<protein>
    <submittedName>
        <fullName evidence="3">Glycosyl transferase</fullName>
    </submittedName>
</protein>
<gene>
    <name evidence="3" type="ORF">SH1V18_29250</name>
</gene>
<dbReference type="GO" id="GO:0016757">
    <property type="term" value="F:glycosyltransferase activity"/>
    <property type="evidence" value="ECO:0007669"/>
    <property type="project" value="InterPro"/>
</dbReference>